<feature type="transmembrane region" description="Helical" evidence="8">
    <location>
        <begin position="374"/>
        <end position="391"/>
    </location>
</feature>
<dbReference type="PANTHER" id="PTHR32507">
    <property type="entry name" value="NA(+)/H(+) ANTIPORTER 1"/>
    <property type="match status" value="1"/>
</dbReference>
<name>A0ABR9SEQ0_9BURK</name>
<comment type="subcellular location">
    <subcellularLocation>
        <location evidence="1">Cell membrane</location>
        <topology evidence="1">Multi-pass membrane protein</topology>
    </subcellularLocation>
</comment>
<feature type="transmembrane region" description="Helical" evidence="8">
    <location>
        <begin position="237"/>
        <end position="263"/>
    </location>
</feature>
<evidence type="ECO:0000256" key="7">
    <source>
        <dbReference type="ARBA" id="ARBA00023136"/>
    </source>
</evidence>
<dbReference type="Pfam" id="PF00999">
    <property type="entry name" value="Na_H_Exchanger"/>
    <property type="match status" value="2"/>
</dbReference>
<evidence type="ECO:0000256" key="6">
    <source>
        <dbReference type="ARBA" id="ARBA00023065"/>
    </source>
</evidence>
<feature type="domain" description="Cation/H+ exchanger transmembrane" evidence="9">
    <location>
        <begin position="328"/>
        <end position="429"/>
    </location>
</feature>
<keyword evidence="7 8" id="KW-0472">Membrane</keyword>
<keyword evidence="11" id="KW-1185">Reference proteome</keyword>
<proteinExistence type="predicted"/>
<dbReference type="Proteomes" id="UP000715965">
    <property type="component" value="Unassembled WGS sequence"/>
</dbReference>
<dbReference type="RefSeq" id="WP_193780368.1">
    <property type="nucleotide sequence ID" value="NZ_JADDOJ010000032.1"/>
</dbReference>
<evidence type="ECO:0000256" key="4">
    <source>
        <dbReference type="ARBA" id="ARBA00022692"/>
    </source>
</evidence>
<organism evidence="10 11">
    <name type="scientific">Ramlibacter aquaticus</name>
    <dbReference type="NCBI Taxonomy" id="2780094"/>
    <lineage>
        <taxon>Bacteria</taxon>
        <taxon>Pseudomonadati</taxon>
        <taxon>Pseudomonadota</taxon>
        <taxon>Betaproteobacteria</taxon>
        <taxon>Burkholderiales</taxon>
        <taxon>Comamonadaceae</taxon>
        <taxon>Ramlibacter</taxon>
    </lineage>
</organism>
<dbReference type="InterPro" id="IPR006153">
    <property type="entry name" value="Cation/H_exchanger_TM"/>
</dbReference>
<feature type="transmembrane region" description="Helical" evidence="8">
    <location>
        <begin position="195"/>
        <end position="217"/>
    </location>
</feature>
<evidence type="ECO:0000256" key="1">
    <source>
        <dbReference type="ARBA" id="ARBA00004651"/>
    </source>
</evidence>
<feature type="transmembrane region" description="Helical" evidence="8">
    <location>
        <begin position="341"/>
        <end position="362"/>
    </location>
</feature>
<evidence type="ECO:0000256" key="8">
    <source>
        <dbReference type="SAM" id="Phobius"/>
    </source>
</evidence>
<evidence type="ECO:0000256" key="3">
    <source>
        <dbReference type="ARBA" id="ARBA00022449"/>
    </source>
</evidence>
<feature type="transmembrane region" description="Helical" evidence="8">
    <location>
        <begin position="403"/>
        <end position="427"/>
    </location>
</feature>
<feature type="transmembrane region" description="Helical" evidence="8">
    <location>
        <begin position="32"/>
        <end position="48"/>
    </location>
</feature>
<sequence length="439" mass="47013">MQEALWALVTGGLMLLMALGATVLTRIPLSTSMVYLGVGVALSPWGLGLLRADVAQHTVLVERLCEVVLLVSLFSSGLKMSTALRDRRWVLPLRLALLSMLVTVALIALAGHLLLGLSWGASVLLGGMLAPTDPVLASDVQVTHPRDRDSLRFALTAEGGLNDGTAFPFVLLGLGLLGADPDAHDGWRWLLLDGLWSSLAGLALGAGLGLAIARLVLYLRRRHREAVGLDDFLGMGLIALSYGVALLLHANGFLAVFAAGVAIRYLQRTQSPDPGSLRLAESAEADPDESVAQKVAVDPRHAPAYMAQAVLGFNEQLERIGELAVVVLIGALLWSVQWQGWAWWFVPLLLLGVRPVAVALGLRGSRASRAQRWLMGWFGIRGVGSLYYLAYAANHGLPHADAVLLASVTLSVVVSSIVLHGISVTPLMQAYEKRKRRGR</sequence>
<evidence type="ECO:0000256" key="5">
    <source>
        <dbReference type="ARBA" id="ARBA00022989"/>
    </source>
</evidence>
<keyword evidence="6" id="KW-0406">Ion transport</keyword>
<feature type="transmembrane region" description="Helical" evidence="8">
    <location>
        <begin position="6"/>
        <end position="25"/>
    </location>
</feature>
<keyword evidence="3" id="KW-0050">Antiport</keyword>
<feature type="transmembrane region" description="Helical" evidence="8">
    <location>
        <begin position="95"/>
        <end position="119"/>
    </location>
</feature>
<keyword evidence="5 8" id="KW-1133">Transmembrane helix</keyword>
<dbReference type="EMBL" id="JADDOJ010000032">
    <property type="protein sequence ID" value="MBE7940827.1"/>
    <property type="molecule type" value="Genomic_DNA"/>
</dbReference>
<evidence type="ECO:0000313" key="11">
    <source>
        <dbReference type="Proteomes" id="UP000715965"/>
    </source>
</evidence>
<feature type="domain" description="Cation/H+ exchanger transmembrane" evidence="9">
    <location>
        <begin position="15"/>
        <end position="265"/>
    </location>
</feature>
<keyword evidence="4 8" id="KW-0812">Transmembrane</keyword>
<keyword evidence="2" id="KW-0813">Transport</keyword>
<comment type="caution">
    <text evidence="10">The sequence shown here is derived from an EMBL/GenBank/DDBJ whole genome shotgun (WGS) entry which is preliminary data.</text>
</comment>
<evidence type="ECO:0000313" key="10">
    <source>
        <dbReference type="EMBL" id="MBE7940827.1"/>
    </source>
</evidence>
<reference evidence="10 11" key="1">
    <citation type="submission" date="2020-10" db="EMBL/GenBank/DDBJ databases">
        <title>Draft genome of Ramlibacter aquaticus LMG 30558.</title>
        <authorList>
            <person name="Props R."/>
        </authorList>
    </citation>
    <scope>NUCLEOTIDE SEQUENCE [LARGE SCALE GENOMIC DNA]</scope>
    <source>
        <strain evidence="10 11">LMG 30558</strain>
    </source>
</reference>
<evidence type="ECO:0000256" key="2">
    <source>
        <dbReference type="ARBA" id="ARBA00022448"/>
    </source>
</evidence>
<evidence type="ECO:0000259" key="9">
    <source>
        <dbReference type="Pfam" id="PF00999"/>
    </source>
</evidence>
<accession>A0ABR9SEQ0</accession>
<dbReference type="PANTHER" id="PTHR32507:SF8">
    <property type="entry name" value="CNH1P"/>
    <property type="match status" value="1"/>
</dbReference>
<protein>
    <submittedName>
        <fullName evidence="10">Cation:proton antiporter</fullName>
    </submittedName>
</protein>
<gene>
    <name evidence="10" type="ORF">IM725_09620</name>
</gene>